<evidence type="ECO:0000313" key="4">
    <source>
        <dbReference type="Proteomes" id="UP000001661"/>
    </source>
</evidence>
<dbReference type="HOGENOM" id="CLU_165255_2_1_9"/>
<dbReference type="STRING" id="574087.Acear_1953"/>
<evidence type="ECO:0000259" key="2">
    <source>
        <dbReference type="Pfam" id="PF01206"/>
    </source>
</evidence>
<dbReference type="EMBL" id="CP002105">
    <property type="protein sequence ID" value="ADL13451.1"/>
    <property type="molecule type" value="Genomic_DNA"/>
</dbReference>
<dbReference type="Pfam" id="PF01206">
    <property type="entry name" value="TusA"/>
    <property type="match status" value="1"/>
</dbReference>
<name>D9QSI8_ACEAZ</name>
<reference evidence="3 4" key="1">
    <citation type="journal article" date="2010" name="Stand. Genomic Sci.">
        <title>Complete genome sequence of Acetohalobium arabaticum type strain (Z-7288).</title>
        <authorList>
            <person name="Sikorski J."/>
            <person name="Lapidus A."/>
            <person name="Chertkov O."/>
            <person name="Lucas S."/>
            <person name="Copeland A."/>
            <person name="Glavina Del Rio T."/>
            <person name="Nolan M."/>
            <person name="Tice H."/>
            <person name="Cheng J.F."/>
            <person name="Han C."/>
            <person name="Brambilla E."/>
            <person name="Pitluck S."/>
            <person name="Liolios K."/>
            <person name="Ivanova N."/>
            <person name="Mavromatis K."/>
            <person name="Mikhailova N."/>
            <person name="Pati A."/>
            <person name="Bruce D."/>
            <person name="Detter C."/>
            <person name="Tapia R."/>
            <person name="Goodwin L."/>
            <person name="Chen A."/>
            <person name="Palaniappan K."/>
            <person name="Land M."/>
            <person name="Hauser L."/>
            <person name="Chang Y.J."/>
            <person name="Jeffries C.D."/>
            <person name="Rohde M."/>
            <person name="Goker M."/>
            <person name="Spring S."/>
            <person name="Woyke T."/>
            <person name="Bristow J."/>
            <person name="Eisen J.A."/>
            <person name="Markowitz V."/>
            <person name="Hugenholtz P."/>
            <person name="Kyrpides N.C."/>
            <person name="Klenk H.P."/>
        </authorList>
    </citation>
    <scope>NUCLEOTIDE SEQUENCE [LARGE SCALE GENOMIC DNA]</scope>
    <source>
        <strain evidence="4">ATCC 49924 / DSM 5501 / Z-7288</strain>
    </source>
</reference>
<dbReference type="RefSeq" id="WP_013278896.1">
    <property type="nucleotide sequence ID" value="NC_014378.1"/>
</dbReference>
<protein>
    <submittedName>
        <fullName evidence="3">SirA family protein</fullName>
    </submittedName>
</protein>
<dbReference type="PANTHER" id="PTHR33279:SF19">
    <property type="entry name" value="SSL1707 PROTEIN"/>
    <property type="match status" value="1"/>
</dbReference>
<accession>D9QSI8</accession>
<evidence type="ECO:0000256" key="1">
    <source>
        <dbReference type="ARBA" id="ARBA00008984"/>
    </source>
</evidence>
<dbReference type="CDD" id="cd00291">
    <property type="entry name" value="SirA_YedF_YeeD"/>
    <property type="match status" value="1"/>
</dbReference>
<comment type="similarity">
    <text evidence="1">Belongs to the sulfur carrier protein TusA family.</text>
</comment>
<dbReference type="InterPro" id="IPR036868">
    <property type="entry name" value="TusA-like_sf"/>
</dbReference>
<dbReference type="Proteomes" id="UP000001661">
    <property type="component" value="Chromosome"/>
</dbReference>
<dbReference type="eggNOG" id="COG0425">
    <property type="taxonomic scope" value="Bacteria"/>
</dbReference>
<dbReference type="PANTHER" id="PTHR33279">
    <property type="entry name" value="SULFUR CARRIER PROTEIN YEDF-RELATED"/>
    <property type="match status" value="1"/>
</dbReference>
<sequence length="86" mass="9569">MLNLLIDKEENGDIEVIDLRGVECPMNFVKAKVAMAPLDEGKVLEIYLDQGEPIANVPDSLASEGHEILDQHKTAEGHYVLRVKKN</sequence>
<organism evidence="3 4">
    <name type="scientific">Acetohalobium arabaticum (strain ATCC 49924 / DSM 5501 / Z-7288)</name>
    <dbReference type="NCBI Taxonomy" id="574087"/>
    <lineage>
        <taxon>Bacteria</taxon>
        <taxon>Bacillati</taxon>
        <taxon>Bacillota</taxon>
        <taxon>Clostridia</taxon>
        <taxon>Halanaerobiales</taxon>
        <taxon>Halobacteroidaceae</taxon>
        <taxon>Acetohalobium</taxon>
    </lineage>
</organism>
<dbReference type="Gene3D" id="3.30.110.40">
    <property type="entry name" value="TusA-like domain"/>
    <property type="match status" value="1"/>
</dbReference>
<dbReference type="AlphaFoldDB" id="D9QSI8"/>
<keyword evidence="4" id="KW-1185">Reference proteome</keyword>
<proteinExistence type="inferred from homology"/>
<dbReference type="KEGG" id="aar:Acear_1953"/>
<dbReference type="InterPro" id="IPR001455">
    <property type="entry name" value="TusA-like"/>
</dbReference>
<dbReference type="SUPFAM" id="SSF64307">
    <property type="entry name" value="SirA-like"/>
    <property type="match status" value="1"/>
</dbReference>
<feature type="domain" description="UPF0033" evidence="2">
    <location>
        <begin position="16"/>
        <end position="85"/>
    </location>
</feature>
<evidence type="ECO:0000313" key="3">
    <source>
        <dbReference type="EMBL" id="ADL13451.1"/>
    </source>
</evidence>
<gene>
    <name evidence="3" type="ordered locus">Acear_1953</name>
</gene>